<feature type="compositionally biased region" description="Basic and acidic residues" evidence="1">
    <location>
        <begin position="594"/>
        <end position="607"/>
    </location>
</feature>
<dbReference type="CDD" id="cd01309">
    <property type="entry name" value="Met_dep_hydrolase_C"/>
    <property type="match status" value="1"/>
</dbReference>
<evidence type="ECO:0000313" key="5">
    <source>
        <dbReference type="Proteomes" id="UP000319817"/>
    </source>
</evidence>
<dbReference type="Gene3D" id="2.30.40.10">
    <property type="entry name" value="Urease, subunit C, domain 1"/>
    <property type="match status" value="1"/>
</dbReference>
<accession>A0A517P391</accession>
<feature type="region of interest" description="Disordered" evidence="1">
    <location>
        <begin position="1037"/>
        <end position="1056"/>
    </location>
</feature>
<dbReference type="Gene3D" id="3.20.20.140">
    <property type="entry name" value="Metal-dependent hydrolases"/>
    <property type="match status" value="2"/>
</dbReference>
<feature type="signal peptide" evidence="2">
    <location>
        <begin position="1"/>
        <end position="21"/>
    </location>
</feature>
<feature type="chain" id="PRO_5021851219" evidence="2">
    <location>
        <begin position="22"/>
        <end position="1083"/>
    </location>
</feature>
<evidence type="ECO:0000256" key="1">
    <source>
        <dbReference type="SAM" id="MobiDB-lite"/>
    </source>
</evidence>
<dbReference type="AlphaFoldDB" id="A0A517P391"/>
<sequence length="1083" mass="118835" precursor="true">MRSLVLLMFAITLGLIQVASAQSDVAAKPTEGLRDNRPQKFALTNARVVVQPGQVIANATVLIQDTAIIKVAEQASIPAGFLTIDCSGQTIYPGLIDAYSELEVPRPNENESGHWNSNVTPQRSAHVVVDEAKKEFEKTRSQGITVRVVAPEHGIIKGSSSIVLAGDTDSGRLLMRSAPWQHVSLTVPKNRPRSSYPNSPMGAVALLRQTLYDATWYGDAWRAYRANPILPRPETNLALASLQNTITNQTFIVDAPNERMALRADAIAKEFSLSIALRGSGREYRDLDAIVAAGHPILLPVKFADKPKVSDAAAARNVSLQELMHWDLAPENPGRLAAQGAVICLTTDGLENVKDFLKQVRLAVSRGLDPDTALAAMTTTPAKLLTIDDSVGQVRAGMLANLVITDGDLFDKKTKVLETWVAGKQFRISPPKPKSSDSLIGRWLLTFDAGDSQVEAHLNISQKGEKLAGQLAKILATGQDGDTEEVAEKNDTDEDEDTDDADAVAESDTDAEKASAESSKAKSAELKQIVRQKDRLQASVRLSDLSDAFESGISQLSIISVDEGDDVMTAFGSIRLPDGETQTLKIAFVDPEADDKTDSEKDTKKPDEDPDESLASHTPLLYPLGAHGRSEPIAAATTVLFRNATVWTCGEEGILDSADVLIRDGKFVSVGRKLAVPDGCTVINANGKHLTPGLIDCHSHMATDGGVNESGQAVTAEVRIGDFIDHTDITIYRQLAGGVTTSNILHGSANPIGGQNQVIKLRWGQGMNDLRMTQAPAGIKFALGENVKRNQSRYPNTRMGVEQLMRDQLLAAREYDRAKRDYRNGKRDGLPPRRDLQLDAMSEVQRGERWIHCHSYRQDEIVATLDLLEEFGIRIGTLQHILEGYKVADRMKRHGAMASSFSDWWAYKFEVFDAIPYNGALMHDQGIVVSFNSDDRELARHLNTEAAKAMKYGGVSAQEALKFVTLNPAKQLRIDEFVGSVEPGKHADLVIWSGPPMSTTTRCEQTWIDGRKLFDLESDRQMRERDGRLHATLVQKILDDKSPSKSDTKSKDVDEEDRWARHDVYCTATGQNYHNHTQSERRQ</sequence>
<evidence type="ECO:0000256" key="2">
    <source>
        <dbReference type="SAM" id="SignalP"/>
    </source>
</evidence>
<feature type="region of interest" description="Disordered" evidence="1">
    <location>
        <begin position="478"/>
        <end position="527"/>
    </location>
</feature>
<evidence type="ECO:0000259" key="3">
    <source>
        <dbReference type="Pfam" id="PF01979"/>
    </source>
</evidence>
<keyword evidence="2" id="KW-0732">Signal</keyword>
<dbReference type="OrthoDB" id="9802793at2"/>
<dbReference type="EMBL" id="CP036526">
    <property type="protein sequence ID" value="QDT13846.1"/>
    <property type="molecule type" value="Genomic_DNA"/>
</dbReference>
<name>A0A517P391_9BACT</name>
<feature type="domain" description="Amidohydrolase-related" evidence="3">
    <location>
        <begin position="922"/>
        <end position="996"/>
    </location>
</feature>
<feature type="compositionally biased region" description="Basic and acidic residues" evidence="1">
    <location>
        <begin position="510"/>
        <end position="525"/>
    </location>
</feature>
<dbReference type="GO" id="GO:0016810">
    <property type="term" value="F:hydrolase activity, acting on carbon-nitrogen (but not peptide) bonds"/>
    <property type="evidence" value="ECO:0007669"/>
    <property type="project" value="InterPro"/>
</dbReference>
<proteinExistence type="predicted"/>
<dbReference type="SUPFAM" id="SSF51338">
    <property type="entry name" value="Composite domain of metallo-dependent hydrolases"/>
    <property type="match status" value="2"/>
</dbReference>
<dbReference type="SUPFAM" id="SSF51556">
    <property type="entry name" value="Metallo-dependent hydrolases"/>
    <property type="match status" value="2"/>
</dbReference>
<dbReference type="Pfam" id="PF01979">
    <property type="entry name" value="Amidohydro_1"/>
    <property type="match status" value="2"/>
</dbReference>
<dbReference type="Proteomes" id="UP000319817">
    <property type="component" value="Chromosome"/>
</dbReference>
<keyword evidence="5" id="KW-1185">Reference proteome</keyword>
<feature type="region of interest" description="Disordered" evidence="1">
    <location>
        <begin position="589"/>
        <end position="619"/>
    </location>
</feature>
<dbReference type="InterPro" id="IPR011059">
    <property type="entry name" value="Metal-dep_hydrolase_composite"/>
</dbReference>
<reference evidence="4 5" key="1">
    <citation type="submission" date="2019-02" db="EMBL/GenBank/DDBJ databases">
        <title>Deep-cultivation of Planctomycetes and their phenomic and genomic characterization uncovers novel biology.</title>
        <authorList>
            <person name="Wiegand S."/>
            <person name="Jogler M."/>
            <person name="Boedeker C."/>
            <person name="Pinto D."/>
            <person name="Vollmers J."/>
            <person name="Rivas-Marin E."/>
            <person name="Kohn T."/>
            <person name="Peeters S.H."/>
            <person name="Heuer A."/>
            <person name="Rast P."/>
            <person name="Oberbeckmann S."/>
            <person name="Bunk B."/>
            <person name="Jeske O."/>
            <person name="Meyerdierks A."/>
            <person name="Storesund J.E."/>
            <person name="Kallscheuer N."/>
            <person name="Luecker S."/>
            <person name="Lage O.M."/>
            <person name="Pohl T."/>
            <person name="Merkel B.J."/>
            <person name="Hornburger P."/>
            <person name="Mueller R.-W."/>
            <person name="Bruemmer F."/>
            <person name="Labrenz M."/>
            <person name="Spormann A.M."/>
            <person name="Op den Camp H."/>
            <person name="Overmann J."/>
            <person name="Amann R."/>
            <person name="Jetten M.S.M."/>
            <person name="Mascher T."/>
            <person name="Medema M.H."/>
            <person name="Devos D.P."/>
            <person name="Kaster A.-K."/>
            <person name="Ovreas L."/>
            <person name="Rohde M."/>
            <person name="Galperin M.Y."/>
            <person name="Jogler C."/>
        </authorList>
    </citation>
    <scope>NUCLEOTIDE SEQUENCE [LARGE SCALE GENOMIC DNA]</scope>
    <source>
        <strain evidence="4 5">K23_9</strain>
    </source>
</reference>
<dbReference type="RefSeq" id="WP_145421729.1">
    <property type="nucleotide sequence ID" value="NZ_CP036526.1"/>
</dbReference>
<feature type="domain" description="Amidohydrolase-related" evidence="3">
    <location>
        <begin position="337"/>
        <end position="424"/>
    </location>
</feature>
<organism evidence="4 5">
    <name type="scientific">Stieleria marina</name>
    <dbReference type="NCBI Taxonomy" id="1930275"/>
    <lineage>
        <taxon>Bacteria</taxon>
        <taxon>Pseudomonadati</taxon>
        <taxon>Planctomycetota</taxon>
        <taxon>Planctomycetia</taxon>
        <taxon>Pirellulales</taxon>
        <taxon>Pirellulaceae</taxon>
        <taxon>Stieleria</taxon>
    </lineage>
</organism>
<dbReference type="InterPro" id="IPR006680">
    <property type="entry name" value="Amidohydro-rel"/>
</dbReference>
<protein>
    <submittedName>
        <fullName evidence="4">Imidazolonepropionase</fullName>
    </submittedName>
</protein>
<dbReference type="InterPro" id="IPR051781">
    <property type="entry name" value="Metallo-dep_Hydrolase"/>
</dbReference>
<dbReference type="PANTHER" id="PTHR43135:SF3">
    <property type="entry name" value="ALPHA-D-RIBOSE 1-METHYLPHOSPHONATE 5-TRIPHOSPHATE DIPHOSPHATASE"/>
    <property type="match status" value="1"/>
</dbReference>
<evidence type="ECO:0000313" key="4">
    <source>
        <dbReference type="EMBL" id="QDT13846.1"/>
    </source>
</evidence>
<gene>
    <name evidence="4" type="ORF">K239x_58660</name>
</gene>
<dbReference type="InterPro" id="IPR032466">
    <property type="entry name" value="Metal_Hydrolase"/>
</dbReference>
<feature type="compositionally biased region" description="Acidic residues" evidence="1">
    <location>
        <begin position="481"/>
        <end position="509"/>
    </location>
</feature>
<dbReference type="PANTHER" id="PTHR43135">
    <property type="entry name" value="ALPHA-D-RIBOSE 1-METHYLPHOSPHONATE 5-TRIPHOSPHATE DIPHOSPHATASE"/>
    <property type="match status" value="1"/>
</dbReference>